<dbReference type="Pfam" id="PF01526">
    <property type="entry name" value="DDE_Tnp_Tn3"/>
    <property type="match status" value="1"/>
</dbReference>
<keyword evidence="1" id="KW-1133">Transmembrane helix</keyword>
<keyword evidence="1" id="KW-0812">Transmembrane</keyword>
<evidence type="ECO:0000259" key="2">
    <source>
        <dbReference type="Pfam" id="PF01526"/>
    </source>
</evidence>
<dbReference type="InterPro" id="IPR002513">
    <property type="entry name" value="Tn3_Tnp_DDE_dom"/>
</dbReference>
<dbReference type="Proteomes" id="UP000198620">
    <property type="component" value="Unassembled WGS sequence"/>
</dbReference>
<sequence length="57" mass="6370">MAAVLRSSVIARAASTLWVAAIVLWNTIYLERVAQTLREPRKDVNDTLLPHVSPLGW</sequence>
<protein>
    <submittedName>
        <fullName evidence="3">Tn3 transposase DDE domain-containing protein</fullName>
    </submittedName>
</protein>
<feature type="domain" description="Tn3 transposase DDE" evidence="2">
    <location>
        <begin position="14"/>
        <end position="57"/>
    </location>
</feature>
<evidence type="ECO:0000313" key="3">
    <source>
        <dbReference type="EMBL" id="SEL16658.1"/>
    </source>
</evidence>
<feature type="transmembrane region" description="Helical" evidence="1">
    <location>
        <begin position="9"/>
        <end position="28"/>
    </location>
</feature>
<dbReference type="GO" id="GO:0004803">
    <property type="term" value="F:transposase activity"/>
    <property type="evidence" value="ECO:0007669"/>
    <property type="project" value="InterPro"/>
</dbReference>
<evidence type="ECO:0000256" key="1">
    <source>
        <dbReference type="SAM" id="Phobius"/>
    </source>
</evidence>
<organism evidence="3 4">
    <name type="scientific">Nitrosovibrio tenuis</name>
    <dbReference type="NCBI Taxonomy" id="1233"/>
    <lineage>
        <taxon>Bacteria</taxon>
        <taxon>Pseudomonadati</taxon>
        <taxon>Pseudomonadota</taxon>
        <taxon>Betaproteobacteria</taxon>
        <taxon>Nitrosomonadales</taxon>
        <taxon>Nitrosomonadaceae</taxon>
        <taxon>Nitrosovibrio</taxon>
    </lineage>
</organism>
<dbReference type="EMBL" id="FOBH01000006">
    <property type="protein sequence ID" value="SEL16658.1"/>
    <property type="molecule type" value="Genomic_DNA"/>
</dbReference>
<gene>
    <name evidence="3" type="ORF">SAMN05216387_1064</name>
</gene>
<evidence type="ECO:0000313" key="4">
    <source>
        <dbReference type="Proteomes" id="UP000198620"/>
    </source>
</evidence>
<dbReference type="GO" id="GO:0006313">
    <property type="term" value="P:DNA transposition"/>
    <property type="evidence" value="ECO:0007669"/>
    <property type="project" value="InterPro"/>
</dbReference>
<reference evidence="3 4" key="1">
    <citation type="submission" date="2016-10" db="EMBL/GenBank/DDBJ databases">
        <authorList>
            <person name="de Groot N.N."/>
        </authorList>
    </citation>
    <scope>NUCLEOTIDE SEQUENCE [LARGE SCALE GENOMIC DNA]</scope>
    <source>
        <strain evidence="3 4">Nv1</strain>
    </source>
</reference>
<proteinExistence type="predicted"/>
<name>A0A1H7N0W9_9PROT</name>
<keyword evidence="4" id="KW-1185">Reference proteome</keyword>
<accession>A0A1H7N0W9</accession>
<dbReference type="AlphaFoldDB" id="A0A1H7N0W9"/>
<keyword evidence="1" id="KW-0472">Membrane</keyword>